<dbReference type="Gene3D" id="2.60.120.10">
    <property type="entry name" value="Jelly Rolls"/>
    <property type="match status" value="1"/>
</dbReference>
<gene>
    <name evidence="2" type="ORF">C7B65_10060</name>
</gene>
<name>A0A2T1DGR3_9CYAN</name>
<dbReference type="CDD" id="cd00038">
    <property type="entry name" value="CAP_ED"/>
    <property type="match status" value="1"/>
</dbReference>
<dbReference type="GO" id="GO:0005829">
    <property type="term" value="C:cytosol"/>
    <property type="evidence" value="ECO:0007669"/>
    <property type="project" value="TreeGrafter"/>
</dbReference>
<dbReference type="PROSITE" id="PS50042">
    <property type="entry name" value="CNMP_BINDING_3"/>
    <property type="match status" value="1"/>
</dbReference>
<dbReference type="GO" id="GO:0003700">
    <property type="term" value="F:DNA-binding transcription factor activity"/>
    <property type="evidence" value="ECO:0007669"/>
    <property type="project" value="TreeGrafter"/>
</dbReference>
<keyword evidence="3" id="KW-1185">Reference proteome</keyword>
<dbReference type="Pfam" id="PF00027">
    <property type="entry name" value="cNMP_binding"/>
    <property type="match status" value="1"/>
</dbReference>
<dbReference type="InterPro" id="IPR014710">
    <property type="entry name" value="RmlC-like_jellyroll"/>
</dbReference>
<dbReference type="PANTHER" id="PTHR24567">
    <property type="entry name" value="CRP FAMILY TRANSCRIPTIONAL REGULATORY PROTEIN"/>
    <property type="match status" value="1"/>
</dbReference>
<sequence length="239" mass="25976">MQATLEQLTAIAIFANLKSIELARLQPCTEVRHYQPGETVMGEGDRLPAKLYALSEGVLQIAKTATTGKETILRTLSAGNFFAAPALLGNGIAPATVTAKSNCWVLTLERAPLLEAIQHHPDIALQMMQVLNQRIQQLHETVHGLVSERAIVRLAQFIQRSALQFGTIPSASGQQLKAKLPYYQIARSIGITYEECVRLFKSIGAIVTYQRGKLTILDEEALGAVASGIEVLLDSQKGS</sequence>
<reference evidence="2 3" key="2">
    <citation type="submission" date="2018-03" db="EMBL/GenBank/DDBJ databases">
        <title>The ancient ancestry and fast evolution of plastids.</title>
        <authorList>
            <person name="Moore K.R."/>
            <person name="Magnabosco C."/>
            <person name="Momper L."/>
            <person name="Gold D.A."/>
            <person name="Bosak T."/>
            <person name="Fournier G.P."/>
        </authorList>
    </citation>
    <scope>NUCLEOTIDE SEQUENCE [LARGE SCALE GENOMIC DNA]</scope>
    <source>
        <strain evidence="2 3">ULC007</strain>
    </source>
</reference>
<evidence type="ECO:0000259" key="1">
    <source>
        <dbReference type="PROSITE" id="PS50042"/>
    </source>
</evidence>
<evidence type="ECO:0000313" key="2">
    <source>
        <dbReference type="EMBL" id="PSB19634.1"/>
    </source>
</evidence>
<dbReference type="InterPro" id="IPR018490">
    <property type="entry name" value="cNMP-bd_dom_sf"/>
</dbReference>
<feature type="domain" description="Cyclic nucleotide-binding" evidence="1">
    <location>
        <begin position="13"/>
        <end position="134"/>
    </location>
</feature>
<dbReference type="OrthoDB" id="530633at2"/>
<dbReference type="EMBL" id="PVWG01000009">
    <property type="protein sequence ID" value="PSB19634.1"/>
    <property type="molecule type" value="Genomic_DNA"/>
</dbReference>
<reference evidence="2 3" key="1">
    <citation type="submission" date="2018-02" db="EMBL/GenBank/DDBJ databases">
        <authorList>
            <person name="Cohen D.B."/>
            <person name="Kent A.D."/>
        </authorList>
    </citation>
    <scope>NUCLEOTIDE SEQUENCE [LARGE SCALE GENOMIC DNA]</scope>
    <source>
        <strain evidence="2 3">ULC007</strain>
    </source>
</reference>
<dbReference type="SMART" id="SM00100">
    <property type="entry name" value="cNMP"/>
    <property type="match status" value="1"/>
</dbReference>
<organism evidence="2 3">
    <name type="scientific">Phormidesmis priestleyi ULC007</name>
    <dbReference type="NCBI Taxonomy" id="1920490"/>
    <lineage>
        <taxon>Bacteria</taxon>
        <taxon>Bacillati</taxon>
        <taxon>Cyanobacteriota</taxon>
        <taxon>Cyanophyceae</taxon>
        <taxon>Leptolyngbyales</taxon>
        <taxon>Leptolyngbyaceae</taxon>
        <taxon>Phormidesmis</taxon>
    </lineage>
</organism>
<evidence type="ECO:0000313" key="3">
    <source>
        <dbReference type="Proteomes" id="UP000238634"/>
    </source>
</evidence>
<comment type="caution">
    <text evidence="2">The sequence shown here is derived from an EMBL/GenBank/DDBJ whole genome shotgun (WGS) entry which is preliminary data.</text>
</comment>
<dbReference type="AlphaFoldDB" id="A0A2T1DGR3"/>
<proteinExistence type="predicted"/>
<dbReference type="STRING" id="1920490.GCA_001895925_00215"/>
<dbReference type="InterPro" id="IPR000595">
    <property type="entry name" value="cNMP-bd_dom"/>
</dbReference>
<accession>A0A2T1DGR3</accession>
<dbReference type="InterPro" id="IPR050397">
    <property type="entry name" value="Env_Response_Regulators"/>
</dbReference>
<dbReference type="RefSeq" id="WP_073071794.1">
    <property type="nucleotide sequence ID" value="NZ_MPPI01000012.1"/>
</dbReference>
<dbReference type="SUPFAM" id="SSF51206">
    <property type="entry name" value="cAMP-binding domain-like"/>
    <property type="match status" value="1"/>
</dbReference>
<protein>
    <submittedName>
        <fullName evidence="2">Crp/Fnr family transcriptional regulator</fullName>
    </submittedName>
</protein>
<dbReference type="PANTHER" id="PTHR24567:SF74">
    <property type="entry name" value="HTH-TYPE TRANSCRIPTIONAL REGULATOR ARCR"/>
    <property type="match status" value="1"/>
</dbReference>
<dbReference type="Proteomes" id="UP000238634">
    <property type="component" value="Unassembled WGS sequence"/>
</dbReference>